<organism evidence="1">
    <name type="scientific">uncultured marine phage</name>
    <dbReference type="NCBI Taxonomy" id="707152"/>
    <lineage>
        <taxon>Viruses</taxon>
        <taxon>environmental samples</taxon>
    </lineage>
</organism>
<evidence type="ECO:0000313" key="1">
    <source>
        <dbReference type="EMBL" id="CAG7581616.1"/>
    </source>
</evidence>
<proteinExistence type="predicted"/>
<reference evidence="1" key="1">
    <citation type="submission" date="2021-06" db="EMBL/GenBank/DDBJ databases">
        <authorList>
            <person name="Gannon L."/>
            <person name="Redgwell R T."/>
            <person name="Michniewski S."/>
            <person name="Harrison D C."/>
            <person name="Millard A."/>
        </authorList>
    </citation>
    <scope>NUCLEOTIDE SEQUENCE</scope>
</reference>
<protein>
    <submittedName>
        <fullName evidence="1">Uncharacterized protein</fullName>
    </submittedName>
</protein>
<accession>A0A8D9FSJ4</accession>
<gene>
    <name evidence="1" type="ORF">SLAVMIC_00930</name>
</gene>
<sequence>MRVSKFIKIDPNVLFEYIYDDQNLIGEDYKVLVNATDEKQSFMSGDLSGTKNIQDNSTFQVDVVENRWGLVDTDDYNFLQTKDYAGGLPVRYDIMKIHFPINYTFNEYLGFNVKVYTLDFDNREFYELSNYFYDITDVNRMDQLGFSSPQLLFQEELWGKNIEVMIPSTYAIAQQREGTNAKEGTINSNLTNRVGLSQTSPIIIEFQFLTKKDVINNVTTYLATSPKTISFPQVPEFENLGVKIQPSDQGDFFEIFGIFNETAAEFDKFITDSYTLGKRYYVQYEITMYEENIRGKSSTFTVTENFSDPIEFRPIIKFSTTTAIIDVEMKLIDQVDNSQISRKASYGMLSNEVAKYSLSLSKIDIEDCSRPKVYNLKNTFEMTTEGIGSGNVQFEQVKVPFPVITDRGNVVAKSDNVKVGKDTFYGLGKLQVQVFPFDNVFKFILAREINEDSGKVEYFDLSGSNNIRLVFKNTQLEAKCELYSETDEVDLENGILIFKLFNQQIQDVRSIFESGINAFYLTTEFNDTITILYSGTFKMYDSFGNISTLNEGVDDSALPTEPRVIPDTSTRETAIITRRRVLKNSKLTSAVKPKFSRNVGNLRINSRRL</sequence>
<name>A0A8D9FSJ4_9VIRU</name>
<dbReference type="EMBL" id="OU342829">
    <property type="protein sequence ID" value="CAG7581616.1"/>
    <property type="molecule type" value="Genomic_DNA"/>
</dbReference>